<dbReference type="RefSeq" id="WP_289723695.1">
    <property type="nucleotide sequence ID" value="NZ_JAUDUY010000001.1"/>
</dbReference>
<dbReference type="Gene3D" id="3.40.1110.10">
    <property type="entry name" value="Calcium-transporting ATPase, cytoplasmic domain N"/>
    <property type="match status" value="1"/>
</dbReference>
<dbReference type="InterPro" id="IPR001757">
    <property type="entry name" value="P_typ_ATPase"/>
</dbReference>
<comment type="similarity">
    <text evidence="2">Belongs to the cation transport ATPase (P-type) (TC 3.A.3) family. Type IB subfamily.</text>
</comment>
<dbReference type="Gene3D" id="2.70.150.10">
    <property type="entry name" value="Calcium-transporting ATPase, cytoplasmic transduction domain A"/>
    <property type="match status" value="1"/>
</dbReference>
<evidence type="ECO:0000256" key="5">
    <source>
        <dbReference type="ARBA" id="ARBA00022553"/>
    </source>
</evidence>
<dbReference type="InterPro" id="IPR018303">
    <property type="entry name" value="ATPase_P-typ_P_site"/>
</dbReference>
<feature type="transmembrane region" description="Helical" evidence="13">
    <location>
        <begin position="236"/>
        <end position="255"/>
    </location>
</feature>
<evidence type="ECO:0000256" key="12">
    <source>
        <dbReference type="ARBA" id="ARBA00023136"/>
    </source>
</evidence>
<keyword evidence="12 13" id="KW-0472">Membrane</keyword>
<keyword evidence="6 13" id="KW-0812">Transmembrane</keyword>
<dbReference type="InterPro" id="IPR023298">
    <property type="entry name" value="ATPase_P-typ_TM_dom_sf"/>
</dbReference>
<feature type="transmembrane region" description="Helical" evidence="13">
    <location>
        <begin position="735"/>
        <end position="755"/>
    </location>
</feature>
<dbReference type="PROSITE" id="PS50846">
    <property type="entry name" value="HMA_2"/>
    <property type="match status" value="1"/>
</dbReference>
<name>A0ABT7WBP2_9FLAO</name>
<evidence type="ECO:0000256" key="4">
    <source>
        <dbReference type="ARBA" id="ARBA00022475"/>
    </source>
</evidence>
<comment type="subcellular location">
    <subcellularLocation>
        <location evidence="1">Cell membrane</location>
        <topology evidence="1">Multi-pass membrane protein</topology>
    </subcellularLocation>
</comment>
<keyword evidence="5" id="KW-0597">Phosphoprotein</keyword>
<dbReference type="Gene3D" id="3.30.70.100">
    <property type="match status" value="1"/>
</dbReference>
<keyword evidence="16" id="KW-1185">Reference proteome</keyword>
<keyword evidence="7" id="KW-0479">Metal-binding</keyword>
<feature type="transmembrane region" description="Helical" evidence="13">
    <location>
        <begin position="420"/>
        <end position="438"/>
    </location>
</feature>
<feature type="transmembrane region" description="Helical" evidence="13">
    <location>
        <begin position="761"/>
        <end position="786"/>
    </location>
</feature>
<evidence type="ECO:0000256" key="1">
    <source>
        <dbReference type="ARBA" id="ARBA00004651"/>
    </source>
</evidence>
<dbReference type="EMBL" id="JAUDUY010000001">
    <property type="protein sequence ID" value="MDM9630336.1"/>
    <property type="molecule type" value="Genomic_DNA"/>
</dbReference>
<evidence type="ECO:0000256" key="6">
    <source>
        <dbReference type="ARBA" id="ARBA00022692"/>
    </source>
</evidence>
<feature type="transmembrane region" description="Helical" evidence="13">
    <location>
        <begin position="206"/>
        <end position="224"/>
    </location>
</feature>
<reference evidence="15" key="1">
    <citation type="submission" date="2023-06" db="EMBL/GenBank/DDBJ databases">
        <title>Robiginitalea aurantiacus sp. nov. and Algoriphagus sediminis sp. nov., isolated from coastal sediment.</title>
        <authorList>
            <person name="Zhou Z.Y."/>
            <person name="An J."/>
            <person name="Jia Y.W."/>
            <person name="Du Z.J."/>
        </authorList>
    </citation>
    <scope>NUCLEOTIDE SEQUENCE</scope>
    <source>
        <strain evidence="15">M39</strain>
    </source>
</reference>
<dbReference type="InterPro" id="IPR023299">
    <property type="entry name" value="ATPase_P-typ_cyto_dom_N"/>
</dbReference>
<dbReference type="PRINTS" id="PR00943">
    <property type="entry name" value="CUATPASE"/>
</dbReference>
<feature type="transmembrane region" description="Helical" evidence="13">
    <location>
        <begin position="167"/>
        <end position="186"/>
    </location>
</feature>
<dbReference type="SUPFAM" id="SSF55008">
    <property type="entry name" value="HMA, heavy metal-associated domain"/>
    <property type="match status" value="1"/>
</dbReference>
<feature type="domain" description="HMA" evidence="14">
    <location>
        <begin position="84"/>
        <end position="150"/>
    </location>
</feature>
<dbReference type="Pfam" id="PF12156">
    <property type="entry name" value="ATPase-cat_bd"/>
    <property type="match status" value="1"/>
</dbReference>
<dbReference type="InterPro" id="IPR006121">
    <property type="entry name" value="HMA_dom"/>
</dbReference>
<dbReference type="PROSITE" id="PS00154">
    <property type="entry name" value="ATPASE_E1_E2"/>
    <property type="match status" value="1"/>
</dbReference>
<comment type="caution">
    <text evidence="15">The sequence shown here is derived from an EMBL/GenBank/DDBJ whole genome shotgun (WGS) entry which is preliminary data.</text>
</comment>
<dbReference type="CDD" id="cd00371">
    <property type="entry name" value="HMA"/>
    <property type="match status" value="1"/>
</dbReference>
<evidence type="ECO:0000256" key="13">
    <source>
        <dbReference type="SAM" id="Phobius"/>
    </source>
</evidence>
<keyword evidence="4" id="KW-1003">Cell membrane</keyword>
<keyword evidence="3" id="KW-0813">Transport</keyword>
<dbReference type="Proteomes" id="UP001174839">
    <property type="component" value="Unassembled WGS sequence"/>
</dbReference>
<dbReference type="SUPFAM" id="SSF56784">
    <property type="entry name" value="HAD-like"/>
    <property type="match status" value="1"/>
</dbReference>
<dbReference type="SUPFAM" id="SSF81665">
    <property type="entry name" value="Calcium ATPase, transmembrane domain M"/>
    <property type="match status" value="1"/>
</dbReference>
<dbReference type="Pfam" id="PF00403">
    <property type="entry name" value="HMA"/>
    <property type="match status" value="1"/>
</dbReference>
<dbReference type="InterPro" id="IPR059000">
    <property type="entry name" value="ATPase_P-type_domA"/>
</dbReference>
<evidence type="ECO:0000256" key="8">
    <source>
        <dbReference type="ARBA" id="ARBA00022842"/>
    </source>
</evidence>
<dbReference type="PANTHER" id="PTHR43520:SF5">
    <property type="entry name" value="CATION-TRANSPORTING P-TYPE ATPASE-RELATED"/>
    <property type="match status" value="1"/>
</dbReference>
<proteinExistence type="inferred from homology"/>
<organism evidence="15 16">
    <name type="scientific">Robiginitalea aurantiaca</name>
    <dbReference type="NCBI Taxonomy" id="3056915"/>
    <lineage>
        <taxon>Bacteria</taxon>
        <taxon>Pseudomonadati</taxon>
        <taxon>Bacteroidota</taxon>
        <taxon>Flavobacteriia</taxon>
        <taxon>Flavobacteriales</taxon>
        <taxon>Flavobacteriaceae</taxon>
        <taxon>Robiginitalea</taxon>
    </lineage>
</organism>
<evidence type="ECO:0000256" key="11">
    <source>
        <dbReference type="ARBA" id="ARBA00023065"/>
    </source>
</evidence>
<evidence type="ECO:0000256" key="10">
    <source>
        <dbReference type="ARBA" id="ARBA00022989"/>
    </source>
</evidence>
<accession>A0ABT7WBP2</accession>
<evidence type="ECO:0000313" key="15">
    <source>
        <dbReference type="EMBL" id="MDM9630336.1"/>
    </source>
</evidence>
<evidence type="ECO:0000256" key="2">
    <source>
        <dbReference type="ARBA" id="ARBA00006024"/>
    </source>
</evidence>
<evidence type="ECO:0000256" key="3">
    <source>
        <dbReference type="ARBA" id="ARBA00022448"/>
    </source>
</evidence>
<protein>
    <submittedName>
        <fullName evidence="15">Heavy metal translocating P-type ATPase metal-binding domain-containing protein</fullName>
    </submittedName>
</protein>
<dbReference type="Pfam" id="PF00702">
    <property type="entry name" value="Hydrolase"/>
    <property type="match status" value="1"/>
</dbReference>
<evidence type="ECO:0000256" key="7">
    <source>
        <dbReference type="ARBA" id="ARBA00022723"/>
    </source>
</evidence>
<gene>
    <name evidence="15" type="ORF">QU605_02565</name>
</gene>
<keyword evidence="8" id="KW-0460">Magnesium</keyword>
<dbReference type="PRINTS" id="PR00119">
    <property type="entry name" value="CATATPASE"/>
</dbReference>
<dbReference type="InterPro" id="IPR008250">
    <property type="entry name" value="ATPase_P-typ_transduc_dom_A_sf"/>
</dbReference>
<evidence type="ECO:0000313" key="16">
    <source>
        <dbReference type="Proteomes" id="UP001174839"/>
    </source>
</evidence>
<dbReference type="PANTHER" id="PTHR43520">
    <property type="entry name" value="ATP7, ISOFORM B"/>
    <property type="match status" value="1"/>
</dbReference>
<keyword evidence="9" id="KW-1278">Translocase</keyword>
<dbReference type="NCBIfam" id="TIGR01494">
    <property type="entry name" value="ATPase_P-type"/>
    <property type="match status" value="1"/>
</dbReference>
<dbReference type="InterPro" id="IPR036412">
    <property type="entry name" value="HAD-like_sf"/>
</dbReference>
<dbReference type="InterPro" id="IPR036163">
    <property type="entry name" value="HMA_dom_sf"/>
</dbReference>
<feature type="transmembrane region" description="Helical" evidence="13">
    <location>
        <begin position="261"/>
        <end position="282"/>
    </location>
</feature>
<dbReference type="Gene3D" id="3.40.50.1000">
    <property type="entry name" value="HAD superfamily/HAD-like"/>
    <property type="match status" value="1"/>
</dbReference>
<keyword evidence="11" id="KW-0406">Ion transport</keyword>
<sequence>MTDTSCFHCGLPCEAEEIRFDEKSFCCNGCKTVYAIFRDNDLSYYYELEGAPGKTPEPLHGKFDFLDDPLIAERLLEFQDGSHSVITFNIPHIHCSSCIWILENLSRLNSGVYSSQVDFPRKEARIHFNPDHISLKELVGLLNAIGYEPSITLEQYEGESEKVDRKLIYQLGIAGFAFGNIMFLSFPEYFESGEFWLEKYKGLFHWIMFAFSLPVVFYSGSGYLTSAYKSLRSGMLNIDVPIALGILVLFIRSTVEISFDLGQGFFDSLSGLVFFLLLGKFFQQRTYSFLSFERDYRSYFPIAVTRLKADASEENIPVHQVETGDRLLIKSGSLIPADSILLKGEGKLDYSFVTGEARAVSKQSGDRLYAGGKQLKGAIEIEVLKPVSQSYLTELWSDAAFSKNHRTAFRNLTDRIGKRFTVAVLSIAFLAAAIWLFIDPSRALNVLTAVLIIACPCAIALAAPFTLGNLLRIFGKKGFYVKDTESLERMALVDTVIFDKTGTLTTTRKNSIDYTGIELTEAEAILLKNTLRASGHPLSQTLYQQLASYNIVPLDGFEEHLGEGLEGRLADEHIRVGSSQFVTGMPSLETGGSEVHVSSNDTYKGRFVIRNSYRKGAGKLFEDLSKVYALAVLSGDNESEKAYLEDLLPPLTPMYFNQKPKEKLQFVRELQQDGKEVLMVGDGLNDAGALAQSKVGIAISEDANLFTPACDGILDSRQFAKLNVFLETTKKAMKIIYMSFGFSLMYNVVGLYFAVTGQLEPVIAAILMPLSSISIVGFTTLATNWISRKIL</sequence>
<dbReference type="InterPro" id="IPR021993">
    <property type="entry name" value="ATPase-cat-bd"/>
</dbReference>
<evidence type="ECO:0000256" key="9">
    <source>
        <dbReference type="ARBA" id="ARBA00022967"/>
    </source>
</evidence>
<dbReference type="InterPro" id="IPR023214">
    <property type="entry name" value="HAD_sf"/>
</dbReference>
<keyword evidence="10 13" id="KW-1133">Transmembrane helix</keyword>
<dbReference type="SUPFAM" id="SSF81653">
    <property type="entry name" value="Calcium ATPase, transduction domain A"/>
    <property type="match status" value="1"/>
</dbReference>
<dbReference type="Pfam" id="PF00122">
    <property type="entry name" value="E1-E2_ATPase"/>
    <property type="match status" value="1"/>
</dbReference>
<feature type="transmembrane region" description="Helical" evidence="13">
    <location>
        <begin position="444"/>
        <end position="467"/>
    </location>
</feature>
<evidence type="ECO:0000259" key="14">
    <source>
        <dbReference type="PROSITE" id="PS50846"/>
    </source>
</evidence>